<evidence type="ECO:0000313" key="2">
    <source>
        <dbReference type="EMBL" id="MRJ46409.1"/>
    </source>
</evidence>
<evidence type="ECO:0000313" key="3">
    <source>
        <dbReference type="Proteomes" id="UP000440066"/>
    </source>
</evidence>
<dbReference type="Proteomes" id="UP000440066">
    <property type="component" value="Unassembled WGS sequence"/>
</dbReference>
<dbReference type="EMBL" id="WJQT01000002">
    <property type="protein sequence ID" value="MRJ46409.1"/>
    <property type="molecule type" value="Genomic_DNA"/>
</dbReference>
<organism evidence="2 3">
    <name type="scientific">Fundicoccus ignavus</name>
    <dbReference type="NCBI Taxonomy" id="2664442"/>
    <lineage>
        <taxon>Bacteria</taxon>
        <taxon>Bacillati</taxon>
        <taxon>Bacillota</taxon>
        <taxon>Bacilli</taxon>
        <taxon>Lactobacillales</taxon>
        <taxon>Aerococcaceae</taxon>
        <taxon>Fundicoccus</taxon>
    </lineage>
</organism>
<dbReference type="Pfam" id="PF13276">
    <property type="entry name" value="HTH_21"/>
    <property type="match status" value="1"/>
</dbReference>
<feature type="domain" description="HTH-like" evidence="1">
    <location>
        <begin position="5"/>
        <end position="35"/>
    </location>
</feature>
<proteinExistence type="predicted"/>
<sequence>MIICLNHYKQANVNHKCVYRLMKLTGLQAVIRRKRYNYKKGQSYHVPANKLNRKFDKAYKPCMYF</sequence>
<gene>
    <name evidence="2" type="ORF">GF867_02345</name>
</gene>
<dbReference type="RefSeq" id="WP_366927737.1">
    <property type="nucleotide sequence ID" value="NZ_WJQT01000002.1"/>
</dbReference>
<comment type="caution">
    <text evidence="2">The sequence shown here is derived from an EMBL/GenBank/DDBJ whole genome shotgun (WGS) entry which is preliminary data.</text>
</comment>
<protein>
    <submittedName>
        <fullName evidence="2">IS3 family transposase</fullName>
    </submittedName>
</protein>
<dbReference type="AlphaFoldDB" id="A0A844BWI0"/>
<dbReference type="InterPro" id="IPR025948">
    <property type="entry name" value="HTH-like_dom"/>
</dbReference>
<evidence type="ECO:0000259" key="1">
    <source>
        <dbReference type="Pfam" id="PF13276"/>
    </source>
</evidence>
<name>A0A844BWI0_9LACT</name>
<reference evidence="2 3" key="1">
    <citation type="submission" date="2019-11" db="EMBL/GenBank/DDBJ databases">
        <title>Characterisation of Fundicoccus ignavus gen. nov. sp. nov., a novel genus of the family Aerococcaceae from bulk tank milk.</title>
        <authorList>
            <person name="Siebert A."/>
            <person name="Huptas C."/>
            <person name="Wenning M."/>
            <person name="Scherer S."/>
            <person name="Doll E.V."/>
        </authorList>
    </citation>
    <scope>NUCLEOTIDE SEQUENCE [LARGE SCALE GENOMIC DNA]</scope>
    <source>
        <strain evidence="2 3">DSM 109652</strain>
    </source>
</reference>
<accession>A0A844BWI0</accession>